<reference evidence="2" key="1">
    <citation type="submission" date="2016-10" db="EMBL/GenBank/DDBJ databases">
        <authorList>
            <person name="Varghese N."/>
            <person name="Submissions S."/>
        </authorList>
    </citation>
    <scope>NUCLEOTIDE SEQUENCE [LARGE SCALE GENOMIC DNA]</scope>
    <source>
        <strain evidence="2">CGMCC 1.6474</strain>
    </source>
</reference>
<keyword evidence="2" id="KW-1185">Reference proteome</keyword>
<proteinExistence type="predicted"/>
<evidence type="ECO:0000313" key="2">
    <source>
        <dbReference type="Proteomes" id="UP000198804"/>
    </source>
</evidence>
<name>A0A1I4FLD6_9HYPH</name>
<evidence type="ECO:0000313" key="1">
    <source>
        <dbReference type="EMBL" id="SFL18712.1"/>
    </source>
</evidence>
<dbReference type="EMBL" id="FOSV01000010">
    <property type="protein sequence ID" value="SFL18712.1"/>
    <property type="molecule type" value="Genomic_DNA"/>
</dbReference>
<accession>A0A1I4FLD6</accession>
<dbReference type="Proteomes" id="UP000198804">
    <property type="component" value="Unassembled WGS sequence"/>
</dbReference>
<organism evidence="1 2">
    <name type="scientific">Methylorubrum salsuginis</name>
    <dbReference type="NCBI Taxonomy" id="414703"/>
    <lineage>
        <taxon>Bacteria</taxon>
        <taxon>Pseudomonadati</taxon>
        <taxon>Pseudomonadota</taxon>
        <taxon>Alphaproteobacteria</taxon>
        <taxon>Hyphomicrobiales</taxon>
        <taxon>Methylobacteriaceae</taxon>
        <taxon>Methylorubrum</taxon>
    </lineage>
</organism>
<dbReference type="RefSeq" id="WP_091946901.1">
    <property type="nucleotide sequence ID" value="NZ_FOSV01000010.1"/>
</dbReference>
<protein>
    <submittedName>
        <fullName evidence="1">Uncharacterized protein</fullName>
    </submittedName>
</protein>
<gene>
    <name evidence="1" type="ORF">SAMN04488125_110104</name>
</gene>
<dbReference type="AlphaFoldDB" id="A0A1I4FLD6"/>
<sequence>MAYASDSTRLPSTGGPVSLAIRAVEREHDPGRRLLLAAAAALPFIPQPARAAEAHPDAALLALKERWTAMDDAFMRTSSAASELVDIGRPAMPEALFFHDQDHDFGLHLFAKQRADGRLWYVMGAPNRLGRNADELRRPQMRVQTVPVEPGDKVHPGATHITKKVAWPERQARADEIVAAWDGWMADIQAAQDASGYTAMRAEADRLCVAASAIEDEMEAITPRTLDGLVALAAYARRVQADADDEEVKGGMLARAILAVAAVGVA</sequence>
<dbReference type="STRING" id="414703.SAMN04488125_110104"/>